<keyword evidence="3" id="KW-1185">Reference proteome</keyword>
<dbReference type="EMBL" id="CAAGRJ010004569">
    <property type="protein sequence ID" value="VFV22548.1"/>
    <property type="molecule type" value="Genomic_DNA"/>
</dbReference>
<accession>A0A485MRI2</accession>
<feature type="compositionally biased region" description="Polar residues" evidence="1">
    <location>
        <begin position="39"/>
        <end position="51"/>
    </location>
</feature>
<evidence type="ECO:0000313" key="2">
    <source>
        <dbReference type="EMBL" id="VFV22548.1"/>
    </source>
</evidence>
<sequence>VIVRAGSLKLSHSYDNSILASAGKPQASRVRGGEAGKQVGNSASLPYVNAS</sequence>
<organism evidence="2 3">
    <name type="scientific">Lynx pardinus</name>
    <name type="common">Iberian lynx</name>
    <name type="synonym">Felis pardina</name>
    <dbReference type="NCBI Taxonomy" id="191816"/>
    <lineage>
        <taxon>Eukaryota</taxon>
        <taxon>Metazoa</taxon>
        <taxon>Chordata</taxon>
        <taxon>Craniata</taxon>
        <taxon>Vertebrata</taxon>
        <taxon>Euteleostomi</taxon>
        <taxon>Mammalia</taxon>
        <taxon>Eutheria</taxon>
        <taxon>Laurasiatheria</taxon>
        <taxon>Carnivora</taxon>
        <taxon>Feliformia</taxon>
        <taxon>Felidae</taxon>
        <taxon>Felinae</taxon>
        <taxon>Lynx</taxon>
    </lineage>
</organism>
<feature type="non-terminal residue" evidence="2">
    <location>
        <position position="1"/>
    </location>
</feature>
<protein>
    <submittedName>
        <fullName evidence="2">Uncharacterized protein</fullName>
    </submittedName>
</protein>
<feature type="region of interest" description="Disordered" evidence="1">
    <location>
        <begin position="22"/>
        <end position="51"/>
    </location>
</feature>
<reference evidence="2 3" key="1">
    <citation type="submission" date="2019-01" db="EMBL/GenBank/DDBJ databases">
        <authorList>
            <person name="Alioto T."/>
            <person name="Alioto T."/>
        </authorList>
    </citation>
    <scope>NUCLEOTIDE SEQUENCE [LARGE SCALE GENOMIC DNA]</scope>
</reference>
<dbReference type="Proteomes" id="UP000386466">
    <property type="component" value="Unassembled WGS sequence"/>
</dbReference>
<evidence type="ECO:0000256" key="1">
    <source>
        <dbReference type="SAM" id="MobiDB-lite"/>
    </source>
</evidence>
<evidence type="ECO:0000313" key="3">
    <source>
        <dbReference type="Proteomes" id="UP000386466"/>
    </source>
</evidence>
<dbReference type="AlphaFoldDB" id="A0A485MRI2"/>
<gene>
    <name evidence="2" type="ORF">LYPA_23C020075</name>
</gene>
<proteinExistence type="predicted"/>
<name>A0A485MRI2_LYNPA</name>
<feature type="non-terminal residue" evidence="2">
    <location>
        <position position="51"/>
    </location>
</feature>